<keyword evidence="10" id="KW-1185">Reference proteome</keyword>
<dbReference type="PANTHER" id="PTHR24276:SF91">
    <property type="entry name" value="AT26814P-RELATED"/>
    <property type="match status" value="1"/>
</dbReference>
<evidence type="ECO:0000256" key="3">
    <source>
        <dbReference type="ARBA" id="ARBA00022801"/>
    </source>
</evidence>
<keyword evidence="4 6" id="KW-0720">Serine protease</keyword>
<organism evidence="9 10">
    <name type="scientific">Loxostege sticticalis</name>
    <name type="common">Beet webworm moth</name>
    <dbReference type="NCBI Taxonomy" id="481309"/>
    <lineage>
        <taxon>Eukaryota</taxon>
        <taxon>Metazoa</taxon>
        <taxon>Ecdysozoa</taxon>
        <taxon>Arthropoda</taxon>
        <taxon>Hexapoda</taxon>
        <taxon>Insecta</taxon>
        <taxon>Pterygota</taxon>
        <taxon>Neoptera</taxon>
        <taxon>Endopterygota</taxon>
        <taxon>Lepidoptera</taxon>
        <taxon>Glossata</taxon>
        <taxon>Ditrysia</taxon>
        <taxon>Pyraloidea</taxon>
        <taxon>Crambidae</taxon>
        <taxon>Pyraustinae</taxon>
        <taxon>Loxostege</taxon>
    </lineage>
</organism>
<evidence type="ECO:0000256" key="2">
    <source>
        <dbReference type="ARBA" id="ARBA00022670"/>
    </source>
</evidence>
<dbReference type="InterPro" id="IPR018114">
    <property type="entry name" value="TRYPSIN_HIS"/>
</dbReference>
<evidence type="ECO:0000313" key="9">
    <source>
        <dbReference type="EMBL" id="KAL0878677.1"/>
    </source>
</evidence>
<evidence type="ECO:0000256" key="6">
    <source>
        <dbReference type="RuleBase" id="RU363034"/>
    </source>
</evidence>
<dbReference type="CDD" id="cd00190">
    <property type="entry name" value="Tryp_SPc"/>
    <property type="match status" value="1"/>
</dbReference>
<dbReference type="InterPro" id="IPR009003">
    <property type="entry name" value="Peptidase_S1_PA"/>
</dbReference>
<accession>A0ABR3HQ42</accession>
<dbReference type="InterPro" id="IPR033116">
    <property type="entry name" value="TRYPSIN_SER"/>
</dbReference>
<dbReference type="PRINTS" id="PR00722">
    <property type="entry name" value="CHYMOTRYPSIN"/>
</dbReference>
<feature type="signal peptide" evidence="7">
    <location>
        <begin position="1"/>
        <end position="20"/>
    </location>
</feature>
<dbReference type="Proteomes" id="UP001549920">
    <property type="component" value="Unassembled WGS sequence"/>
</dbReference>
<dbReference type="PROSITE" id="PS00135">
    <property type="entry name" value="TRYPSIN_SER"/>
    <property type="match status" value="1"/>
</dbReference>
<dbReference type="InterPro" id="IPR001254">
    <property type="entry name" value="Trypsin_dom"/>
</dbReference>
<dbReference type="InterPro" id="IPR043504">
    <property type="entry name" value="Peptidase_S1_PA_chymotrypsin"/>
</dbReference>
<feature type="domain" description="Peptidase S1" evidence="8">
    <location>
        <begin position="33"/>
        <end position="275"/>
    </location>
</feature>
<protein>
    <recommendedName>
        <fullName evidence="8">Peptidase S1 domain-containing protein</fullName>
    </recommendedName>
</protein>
<evidence type="ECO:0000313" key="10">
    <source>
        <dbReference type="Proteomes" id="UP001549920"/>
    </source>
</evidence>
<proteinExistence type="inferred from homology"/>
<gene>
    <name evidence="9" type="ORF">ABMA27_003734</name>
</gene>
<dbReference type="InterPro" id="IPR050430">
    <property type="entry name" value="Peptidase_S1"/>
</dbReference>
<evidence type="ECO:0000259" key="8">
    <source>
        <dbReference type="PROSITE" id="PS50240"/>
    </source>
</evidence>
<dbReference type="InterPro" id="IPR001314">
    <property type="entry name" value="Peptidase_S1A"/>
</dbReference>
<dbReference type="PROSITE" id="PS00134">
    <property type="entry name" value="TRYPSIN_HIS"/>
    <property type="match status" value="1"/>
</dbReference>
<reference evidence="9 10" key="1">
    <citation type="submission" date="2024-06" db="EMBL/GenBank/DDBJ databases">
        <title>A chromosome-level genome assembly of beet webworm, Loxostege sticticalis.</title>
        <authorList>
            <person name="Zhang Y."/>
        </authorList>
    </citation>
    <scope>NUCLEOTIDE SEQUENCE [LARGE SCALE GENOMIC DNA]</scope>
    <source>
        <strain evidence="9">AQ026</strain>
        <tissue evidence="9">Whole body</tissue>
    </source>
</reference>
<dbReference type="Pfam" id="PF00089">
    <property type="entry name" value="Trypsin"/>
    <property type="match status" value="1"/>
</dbReference>
<comment type="caution">
    <text evidence="9">The sequence shown here is derived from an EMBL/GenBank/DDBJ whole genome shotgun (WGS) entry which is preliminary data.</text>
</comment>
<dbReference type="SMART" id="SM00020">
    <property type="entry name" value="Tryp_SPc"/>
    <property type="match status" value="1"/>
</dbReference>
<dbReference type="PROSITE" id="PS50240">
    <property type="entry name" value="TRYPSIN_DOM"/>
    <property type="match status" value="1"/>
</dbReference>
<evidence type="ECO:0000256" key="1">
    <source>
        <dbReference type="ARBA" id="ARBA00007664"/>
    </source>
</evidence>
<keyword evidence="3 6" id="KW-0378">Hydrolase</keyword>
<evidence type="ECO:0000256" key="7">
    <source>
        <dbReference type="SAM" id="SignalP"/>
    </source>
</evidence>
<feature type="chain" id="PRO_5045916257" description="Peptidase S1 domain-containing protein" evidence="7">
    <location>
        <begin position="21"/>
        <end position="285"/>
    </location>
</feature>
<dbReference type="PANTHER" id="PTHR24276">
    <property type="entry name" value="POLYSERASE-RELATED"/>
    <property type="match status" value="1"/>
</dbReference>
<dbReference type="EMBL" id="JBEUOH010000015">
    <property type="protein sequence ID" value="KAL0878677.1"/>
    <property type="molecule type" value="Genomic_DNA"/>
</dbReference>
<evidence type="ECO:0000256" key="5">
    <source>
        <dbReference type="ARBA" id="ARBA00023157"/>
    </source>
</evidence>
<keyword evidence="2 6" id="KW-0645">Protease</keyword>
<keyword evidence="7" id="KW-0732">Signal</keyword>
<name>A0ABR3HQ42_LOXSC</name>
<evidence type="ECO:0000256" key="4">
    <source>
        <dbReference type="ARBA" id="ARBA00022825"/>
    </source>
</evidence>
<sequence>MFLSIITTISFTLLGHLVIGGPIKVSQDITPQIVGGVEAPINYAPHMMALVFGTNIVNFMCGASIVSECHVLTAAHCIDALMGDVNTLLPSLRGVYGSNEWRSTEKNATFKGYINHEKWNIFILKNDIGVLFLSEKLSRSDKWNIIPLEYDWVEAGEKSYVTGWGTLWAWGPHPPKLQLLYVETIGEEECAQGVAKASAEDYGNHYVDQNLEICTMHEKGNGFGMCFGDSGSALVSLSSGKQIGIVSWGFPCALGAPDMFVRVSGFKEFLKDILKDCDKCAEKNE</sequence>
<dbReference type="Gene3D" id="2.40.10.10">
    <property type="entry name" value="Trypsin-like serine proteases"/>
    <property type="match status" value="2"/>
</dbReference>
<keyword evidence="5" id="KW-1015">Disulfide bond</keyword>
<comment type="similarity">
    <text evidence="1">Belongs to the peptidase S1 family.</text>
</comment>
<dbReference type="SUPFAM" id="SSF50494">
    <property type="entry name" value="Trypsin-like serine proteases"/>
    <property type="match status" value="1"/>
</dbReference>